<evidence type="ECO:0000256" key="1">
    <source>
        <dbReference type="SAM" id="SignalP"/>
    </source>
</evidence>
<evidence type="ECO:0000313" key="2">
    <source>
        <dbReference type="EMBL" id="KAJ6745382.1"/>
    </source>
</evidence>
<dbReference type="Proteomes" id="UP001151752">
    <property type="component" value="Chromosome 6"/>
</dbReference>
<accession>A0A9Q0VBA0</accession>
<protein>
    <recommendedName>
        <fullName evidence="4">Kazal-like domain-containing protein</fullName>
    </recommendedName>
</protein>
<feature type="chain" id="PRO_5040402075" description="Kazal-like domain-containing protein" evidence="1">
    <location>
        <begin position="33"/>
        <end position="100"/>
    </location>
</feature>
<dbReference type="EMBL" id="JAPFFM010000009">
    <property type="protein sequence ID" value="KAJ6745382.1"/>
    <property type="molecule type" value="Genomic_DNA"/>
</dbReference>
<name>A0A9Q0VBA0_9ROSI</name>
<gene>
    <name evidence="2" type="ORF">OIU74_028123</name>
</gene>
<keyword evidence="3" id="KW-1185">Reference proteome</keyword>
<reference evidence="2" key="1">
    <citation type="submission" date="2022-11" db="EMBL/GenBank/DDBJ databases">
        <authorList>
            <person name="Hyden B.L."/>
            <person name="Feng K."/>
            <person name="Yates T."/>
            <person name="Jawdy S."/>
            <person name="Smart L.B."/>
            <person name="Muchero W."/>
        </authorList>
    </citation>
    <scope>NUCLEOTIDE SEQUENCE</scope>
    <source>
        <tissue evidence="2">Shoot tip</tissue>
    </source>
</reference>
<reference evidence="2" key="2">
    <citation type="journal article" date="2023" name="Int. J. Mol. Sci.">
        <title>De Novo Assembly and Annotation of 11 Diverse Shrub Willow (Salix) Genomes Reveals Novel Gene Organization in Sex-Linked Regions.</title>
        <authorList>
            <person name="Hyden B."/>
            <person name="Feng K."/>
            <person name="Yates T.B."/>
            <person name="Jawdy S."/>
            <person name="Cereghino C."/>
            <person name="Smart L.B."/>
            <person name="Muchero W."/>
        </authorList>
    </citation>
    <scope>NUCLEOTIDE SEQUENCE</scope>
    <source>
        <tissue evidence="2">Shoot tip</tissue>
    </source>
</reference>
<proteinExistence type="predicted"/>
<comment type="caution">
    <text evidence="2">The sequence shown here is derived from an EMBL/GenBank/DDBJ whole genome shotgun (WGS) entry which is preliminary data.</text>
</comment>
<sequence length="100" mass="11023">MTSILKKPLFPGSKFTLLLILILAASVTLVIATRQPKFRASSMYFPQSNRPVQPSRPNPCSYLPGSGHCKPPKDLADDGSGVEIFKNTCGLWRVWSGEFI</sequence>
<organism evidence="2 3">
    <name type="scientific">Salix koriyanagi</name>
    <dbReference type="NCBI Taxonomy" id="2511006"/>
    <lineage>
        <taxon>Eukaryota</taxon>
        <taxon>Viridiplantae</taxon>
        <taxon>Streptophyta</taxon>
        <taxon>Embryophyta</taxon>
        <taxon>Tracheophyta</taxon>
        <taxon>Spermatophyta</taxon>
        <taxon>Magnoliopsida</taxon>
        <taxon>eudicotyledons</taxon>
        <taxon>Gunneridae</taxon>
        <taxon>Pentapetalae</taxon>
        <taxon>rosids</taxon>
        <taxon>fabids</taxon>
        <taxon>Malpighiales</taxon>
        <taxon>Salicaceae</taxon>
        <taxon>Saliceae</taxon>
        <taxon>Salix</taxon>
    </lineage>
</organism>
<evidence type="ECO:0000313" key="3">
    <source>
        <dbReference type="Proteomes" id="UP001151752"/>
    </source>
</evidence>
<evidence type="ECO:0008006" key="4">
    <source>
        <dbReference type="Google" id="ProtNLM"/>
    </source>
</evidence>
<feature type="signal peptide" evidence="1">
    <location>
        <begin position="1"/>
        <end position="32"/>
    </location>
</feature>
<keyword evidence="1" id="KW-0732">Signal</keyword>
<dbReference type="AlphaFoldDB" id="A0A9Q0VBA0"/>